<organism evidence="1 2">
    <name type="scientific">Euroglyphus maynei</name>
    <name type="common">Mayne's house dust mite</name>
    <dbReference type="NCBI Taxonomy" id="6958"/>
    <lineage>
        <taxon>Eukaryota</taxon>
        <taxon>Metazoa</taxon>
        <taxon>Ecdysozoa</taxon>
        <taxon>Arthropoda</taxon>
        <taxon>Chelicerata</taxon>
        <taxon>Arachnida</taxon>
        <taxon>Acari</taxon>
        <taxon>Acariformes</taxon>
        <taxon>Sarcoptiformes</taxon>
        <taxon>Astigmata</taxon>
        <taxon>Psoroptidia</taxon>
        <taxon>Analgoidea</taxon>
        <taxon>Pyroglyphidae</taxon>
        <taxon>Pyroglyphinae</taxon>
        <taxon>Euroglyphus</taxon>
    </lineage>
</organism>
<dbReference type="Proteomes" id="UP000194236">
    <property type="component" value="Unassembled WGS sequence"/>
</dbReference>
<dbReference type="AlphaFoldDB" id="A0A1Y3BDX8"/>
<sequence>MAVVCVGIGFGNSIPCNCNSNFFPIIFPNFKTKKFSLDESDRIRTCKLPTYYYYSQGALTKFTQLALNRLRTKGP</sequence>
<comment type="caution">
    <text evidence="1">The sequence shown here is derived from an EMBL/GenBank/DDBJ whole genome shotgun (WGS) entry which is preliminary data.</text>
</comment>
<gene>
    <name evidence="1" type="ORF">BLA29_014470</name>
</gene>
<proteinExistence type="predicted"/>
<accession>A0A1Y3BDX8</accession>
<dbReference type="EMBL" id="MUJZ01029746">
    <property type="protein sequence ID" value="OTF78043.1"/>
    <property type="molecule type" value="Genomic_DNA"/>
</dbReference>
<keyword evidence="2" id="KW-1185">Reference proteome</keyword>
<name>A0A1Y3BDX8_EURMA</name>
<protein>
    <submittedName>
        <fullName evidence="1">Uncharacterized protein</fullName>
    </submittedName>
</protein>
<evidence type="ECO:0000313" key="2">
    <source>
        <dbReference type="Proteomes" id="UP000194236"/>
    </source>
</evidence>
<reference evidence="1 2" key="1">
    <citation type="submission" date="2017-03" db="EMBL/GenBank/DDBJ databases">
        <title>Genome Survey of Euroglyphus maynei.</title>
        <authorList>
            <person name="Arlian L.G."/>
            <person name="Morgan M.S."/>
            <person name="Rider S.D."/>
        </authorList>
    </citation>
    <scope>NUCLEOTIDE SEQUENCE [LARGE SCALE GENOMIC DNA]</scope>
    <source>
        <strain evidence="1">Arlian Lab</strain>
        <tissue evidence="1">Whole body</tissue>
    </source>
</reference>
<evidence type="ECO:0000313" key="1">
    <source>
        <dbReference type="EMBL" id="OTF78043.1"/>
    </source>
</evidence>